<dbReference type="OrthoDB" id="8455447at2"/>
<dbReference type="RefSeq" id="WP_099247373.1">
    <property type="nucleotide sequence ID" value="NZ_FXXP01000002.1"/>
</dbReference>
<reference evidence="2" key="1">
    <citation type="submission" date="2017-05" db="EMBL/GenBank/DDBJ databases">
        <authorList>
            <person name="Rodrigo-Torres L."/>
            <person name="Arahal R. D."/>
            <person name="Lucena T."/>
        </authorList>
    </citation>
    <scope>NUCLEOTIDE SEQUENCE [LARGE SCALE GENOMIC DNA]</scope>
    <source>
        <strain evidence="2">CECT 8649</strain>
    </source>
</reference>
<accession>A0A238JGY6</accession>
<name>A0A238JGY6_9RHOB</name>
<evidence type="ECO:0000313" key="2">
    <source>
        <dbReference type="Proteomes" id="UP000225972"/>
    </source>
</evidence>
<dbReference type="AlphaFoldDB" id="A0A238JGY6"/>
<protein>
    <submittedName>
        <fullName evidence="1">Uncharacterized protein</fullName>
    </submittedName>
</protein>
<gene>
    <name evidence="1" type="ORF">TRP8649_03531</name>
</gene>
<sequence length="69" mass="7470">MTQSATTNRLHSLLFEEGRQLVNFKFFPGDDRGLSASEMCEAAEAAIRSALAKGLVDNAPATGKQKQMI</sequence>
<evidence type="ECO:0000313" key="1">
    <source>
        <dbReference type="EMBL" id="SMX29397.1"/>
    </source>
</evidence>
<organism evidence="1 2">
    <name type="scientific">Pelagimonas phthalicica</name>
    <dbReference type="NCBI Taxonomy" id="1037362"/>
    <lineage>
        <taxon>Bacteria</taxon>
        <taxon>Pseudomonadati</taxon>
        <taxon>Pseudomonadota</taxon>
        <taxon>Alphaproteobacteria</taxon>
        <taxon>Rhodobacterales</taxon>
        <taxon>Roseobacteraceae</taxon>
        <taxon>Pelagimonas</taxon>
    </lineage>
</organism>
<dbReference type="Proteomes" id="UP000225972">
    <property type="component" value="Unassembled WGS sequence"/>
</dbReference>
<keyword evidence="2" id="KW-1185">Reference proteome</keyword>
<dbReference type="EMBL" id="FXXP01000002">
    <property type="protein sequence ID" value="SMX29397.1"/>
    <property type="molecule type" value="Genomic_DNA"/>
</dbReference>
<proteinExistence type="predicted"/>